<feature type="region of interest" description="Disordered" evidence="1">
    <location>
        <begin position="203"/>
        <end position="252"/>
    </location>
</feature>
<feature type="compositionally biased region" description="Basic and acidic residues" evidence="1">
    <location>
        <begin position="508"/>
        <end position="523"/>
    </location>
</feature>
<dbReference type="Proteomes" id="UP001283361">
    <property type="component" value="Unassembled WGS sequence"/>
</dbReference>
<feature type="compositionally biased region" description="Basic and acidic residues" evidence="1">
    <location>
        <begin position="237"/>
        <end position="252"/>
    </location>
</feature>
<organism evidence="2 3">
    <name type="scientific">Elysia crispata</name>
    <name type="common">lettuce slug</name>
    <dbReference type="NCBI Taxonomy" id="231223"/>
    <lineage>
        <taxon>Eukaryota</taxon>
        <taxon>Metazoa</taxon>
        <taxon>Spiralia</taxon>
        <taxon>Lophotrochozoa</taxon>
        <taxon>Mollusca</taxon>
        <taxon>Gastropoda</taxon>
        <taxon>Heterobranchia</taxon>
        <taxon>Euthyneura</taxon>
        <taxon>Panpulmonata</taxon>
        <taxon>Sacoglossa</taxon>
        <taxon>Placobranchoidea</taxon>
        <taxon>Plakobranchidae</taxon>
        <taxon>Elysia</taxon>
    </lineage>
</organism>
<evidence type="ECO:0000256" key="1">
    <source>
        <dbReference type="SAM" id="MobiDB-lite"/>
    </source>
</evidence>
<sequence>MEESYSFDDTLTLRPRSKDFLRVKSEDLNYNSGKTDKNRKDSKPEKLQNQQRRGNSENATGTSQQLEQQAFQTRPKHFRRRETVQNLLGHRQAEGYSANEKGDMSISQKTAVITMLPHTKASICSPSALLTKQQIQRKHQQRLTRQSVVEESTLSHAGQVARGGGGRDSSSSGGEILDRVEQLTRQLVRVCGGRRNDSVDMGEAGVLQINVPNKTGDSRKKSPNSGTTSSFMAGKRSSSEKNMGVEDRDEEGKKVNIQNLDVVEAPLKAFFLRNRGNTCSLRGGKKITGAPGEEAAGLASAYTEEEKYPWGKRLEDAPWISPIYSIRPGHRQRCTRCLTYFHFTVNACPETGGNTTGVPTQDEPQSQSSSTSQSMRSKRAQLHKMKSFQTKWEARKGQLQHTRSAPLSSREESIGDSNRDSQLRLRQSWAQYGQHSYDSRVTSAGNDDFLHTPENVLPPSNFLRPPLSEGEGIKLRETEARRLASQSGLRDSQVYASKETDEELNGFSRDKNTGRARRPDHPLLRSSTNPEICEPLPFDERQSECPSHSTDPVSIVIGDAFPPKPGSTLTIRSQSFSDSQHKKINPNFKPRRFLSMREHHTNTCPGKSVSQEDQGFYQLQLPVRKVHVPEVNHGGHRAEPGHDHFTQRSCPRWCDEKSRDISPEILGGPWVFSNVPLATRNTVEGATISYCQIIAFPLFDNRKWISEPSELSGNLEGFPVCQALCD</sequence>
<feature type="region of interest" description="Disordered" evidence="1">
    <location>
        <begin position="439"/>
        <end position="531"/>
    </location>
</feature>
<feature type="compositionally biased region" description="Basic and acidic residues" evidence="1">
    <location>
        <begin position="16"/>
        <end position="27"/>
    </location>
</feature>
<feature type="region of interest" description="Disordered" evidence="1">
    <location>
        <begin position="354"/>
        <end position="421"/>
    </location>
</feature>
<feature type="region of interest" description="Disordered" evidence="1">
    <location>
        <begin position="143"/>
        <end position="175"/>
    </location>
</feature>
<feature type="compositionally biased region" description="Polar residues" evidence="1">
    <location>
        <begin position="47"/>
        <end position="72"/>
    </location>
</feature>
<name>A0AAE0ZIQ5_9GAST</name>
<dbReference type="EMBL" id="JAWDGP010003892">
    <property type="protein sequence ID" value="KAK3769641.1"/>
    <property type="molecule type" value="Genomic_DNA"/>
</dbReference>
<feature type="compositionally biased region" description="Basic and acidic residues" evidence="1">
    <location>
        <begin position="409"/>
        <end position="421"/>
    </location>
</feature>
<comment type="caution">
    <text evidence="2">The sequence shown here is derived from an EMBL/GenBank/DDBJ whole genome shotgun (WGS) entry which is preliminary data.</text>
</comment>
<feature type="compositionally biased region" description="Basic residues" evidence="1">
    <location>
        <begin position="376"/>
        <end position="386"/>
    </location>
</feature>
<feature type="region of interest" description="Disordered" evidence="1">
    <location>
        <begin position="1"/>
        <end position="78"/>
    </location>
</feature>
<reference evidence="2" key="1">
    <citation type="journal article" date="2023" name="G3 (Bethesda)">
        <title>A reference genome for the long-term kleptoplast-retaining sea slug Elysia crispata morphotype clarki.</title>
        <authorList>
            <person name="Eastman K.E."/>
            <person name="Pendleton A.L."/>
            <person name="Shaikh M.A."/>
            <person name="Suttiyut T."/>
            <person name="Ogas R."/>
            <person name="Tomko P."/>
            <person name="Gavelis G."/>
            <person name="Widhalm J.R."/>
            <person name="Wisecaver J.H."/>
        </authorList>
    </citation>
    <scope>NUCLEOTIDE SEQUENCE</scope>
    <source>
        <strain evidence="2">ECLA1</strain>
    </source>
</reference>
<feature type="compositionally biased region" description="Basic and acidic residues" evidence="1">
    <location>
        <begin position="471"/>
        <end position="482"/>
    </location>
</feature>
<protein>
    <submittedName>
        <fullName evidence="2">Uncharacterized protein</fullName>
    </submittedName>
</protein>
<evidence type="ECO:0000313" key="2">
    <source>
        <dbReference type="EMBL" id="KAK3769641.1"/>
    </source>
</evidence>
<feature type="compositionally biased region" description="Basic and acidic residues" evidence="1">
    <location>
        <begin position="34"/>
        <end position="46"/>
    </location>
</feature>
<keyword evidence="3" id="KW-1185">Reference proteome</keyword>
<dbReference type="AlphaFoldDB" id="A0AAE0ZIQ5"/>
<feature type="compositionally biased region" description="Low complexity" evidence="1">
    <location>
        <begin position="365"/>
        <end position="374"/>
    </location>
</feature>
<gene>
    <name evidence="2" type="ORF">RRG08_004893</name>
</gene>
<feature type="compositionally biased region" description="Polar residues" evidence="1">
    <location>
        <begin position="143"/>
        <end position="156"/>
    </location>
</feature>
<feature type="compositionally biased region" description="Polar residues" evidence="1">
    <location>
        <begin position="354"/>
        <end position="364"/>
    </location>
</feature>
<accession>A0AAE0ZIQ5</accession>
<proteinExistence type="predicted"/>
<evidence type="ECO:0000313" key="3">
    <source>
        <dbReference type="Proteomes" id="UP001283361"/>
    </source>
</evidence>